<proteinExistence type="predicted"/>
<reference evidence="3 4" key="1">
    <citation type="journal article" date="2014" name="Int. J. Syst. Evol. Microbiol.">
        <title>Methanobacterium paludis sp. nov. and a novel strain of Methanobacterium lacus isolated from northern peatlands.</title>
        <authorList>
            <person name="Cadillo-Quiroz H."/>
            <person name="Brauer S.L."/>
            <person name="Goodson N."/>
            <person name="Yavitt J.B."/>
            <person name="Zinder S.H."/>
        </authorList>
    </citation>
    <scope>NUCLEOTIDE SEQUENCE [LARGE SCALE GENOMIC DNA]</scope>
    <source>
        <strain evidence="4">DSM 25820 / JCM 18151 / SWAN1</strain>
    </source>
</reference>
<dbReference type="Gene3D" id="3.40.50.300">
    <property type="entry name" value="P-loop containing nucleotide triphosphate hydrolases"/>
    <property type="match status" value="1"/>
</dbReference>
<name>F6D1S8_METPW</name>
<sequence length="397" mass="45580">MNIPILPLGVPSDFEKYFYNREKELKKLKNHLNALNEDVAEQILITGYRGVGKTFLLKKLLNELPDNILVAYIDISRAYGNQKGNLKEELIMHYLLDSMNQALKDSSGTLKNIHNTVNTFLSKITLKQYDFKEAGNILGIAVPEGHDDYEKLSKFVMEFPQKVVESSDNIQGFVIVIDEFQLIGELENPTSFFWLIRSYTQNQDNVSYIFTGSVSKTSEIIQMINGQNGAFGGRMIQVNIDPFSKGEVKGYLKEKVKEIKFTEDGFNRFYECTRGIPAYINSFCNTMSSGEIYNNEKVKETFSEKMDQITVMWIQIWGTLSPTEREIVISIVDNGPQKWSKLLKTVNISRNTLAKYLDILKNKGIIIFNDSEGYKIEEKMLEAWLKHKKKVNGYYPP</sequence>
<dbReference type="Pfam" id="PF01637">
    <property type="entry name" value="ATPase_2"/>
    <property type="match status" value="1"/>
</dbReference>
<organism evidence="3 4">
    <name type="scientific">Methanobacterium paludis (strain DSM 25820 / JCM 18151 / SWAN1)</name>
    <dbReference type="NCBI Taxonomy" id="868131"/>
    <lineage>
        <taxon>Archaea</taxon>
        <taxon>Methanobacteriati</taxon>
        <taxon>Methanobacteriota</taxon>
        <taxon>Methanomada group</taxon>
        <taxon>Methanobacteria</taxon>
        <taxon>Methanobacteriales</taxon>
        <taxon>Methanobacteriaceae</taxon>
        <taxon>Methanobacterium</taxon>
    </lineage>
</organism>
<dbReference type="InterPro" id="IPR027417">
    <property type="entry name" value="P-loop_NTPase"/>
</dbReference>
<dbReference type="InterPro" id="IPR036390">
    <property type="entry name" value="WH_DNA-bd_sf"/>
</dbReference>
<keyword evidence="4" id="KW-1185">Reference proteome</keyword>
<gene>
    <name evidence="3" type="ordered locus">MSWAN_0854</name>
</gene>
<dbReference type="PANTHER" id="PTHR34301">
    <property type="entry name" value="DNA-BINDING PROTEIN-RELATED"/>
    <property type="match status" value="1"/>
</dbReference>
<feature type="domain" description="ATPase" evidence="2">
    <location>
        <begin position="18"/>
        <end position="282"/>
    </location>
</feature>
<dbReference type="InterPro" id="IPR036388">
    <property type="entry name" value="WH-like_DNA-bd_sf"/>
</dbReference>
<dbReference type="Gene3D" id="1.10.10.10">
    <property type="entry name" value="Winged helix-like DNA-binding domain superfamily/Winged helix DNA-binding domain"/>
    <property type="match status" value="1"/>
</dbReference>
<dbReference type="Proteomes" id="UP000009231">
    <property type="component" value="Chromosome"/>
</dbReference>
<accession>F6D1S8</accession>
<protein>
    <submittedName>
        <fullName evidence="3">ATPase</fullName>
    </submittedName>
</protein>
<evidence type="ECO:0000259" key="2">
    <source>
        <dbReference type="Pfam" id="PF01637"/>
    </source>
</evidence>
<evidence type="ECO:0000256" key="1">
    <source>
        <dbReference type="SAM" id="Coils"/>
    </source>
</evidence>
<dbReference type="RefSeq" id="WP_013825383.1">
    <property type="nucleotide sequence ID" value="NC_015574.1"/>
</dbReference>
<dbReference type="HOGENOM" id="CLU_697590_0_0_2"/>
<dbReference type="eggNOG" id="arCOG03169">
    <property type="taxonomic scope" value="Archaea"/>
</dbReference>
<dbReference type="GeneID" id="10668356"/>
<evidence type="ECO:0000313" key="4">
    <source>
        <dbReference type="Proteomes" id="UP000009231"/>
    </source>
</evidence>
<feature type="coiled-coil region" evidence="1">
    <location>
        <begin position="18"/>
        <end position="45"/>
    </location>
</feature>
<evidence type="ECO:0000313" key="3">
    <source>
        <dbReference type="EMBL" id="AEG17881.1"/>
    </source>
</evidence>
<dbReference type="InterPro" id="IPR011579">
    <property type="entry name" value="ATPase_dom"/>
</dbReference>
<dbReference type="SUPFAM" id="SSF52540">
    <property type="entry name" value="P-loop containing nucleoside triphosphate hydrolases"/>
    <property type="match status" value="1"/>
</dbReference>
<dbReference type="AlphaFoldDB" id="F6D1S8"/>
<dbReference type="GO" id="GO:0005524">
    <property type="term" value="F:ATP binding"/>
    <property type="evidence" value="ECO:0007669"/>
    <property type="project" value="InterPro"/>
</dbReference>
<dbReference type="PANTHER" id="PTHR34301:SF8">
    <property type="entry name" value="ATPASE DOMAIN-CONTAINING PROTEIN"/>
    <property type="match status" value="1"/>
</dbReference>
<dbReference type="KEGG" id="mew:MSWAN_0854"/>
<dbReference type="STRING" id="868131.MSWAN_0854"/>
<keyword evidence="1" id="KW-0175">Coiled coil</keyword>
<dbReference type="SUPFAM" id="SSF46785">
    <property type="entry name" value="Winged helix' DNA-binding domain"/>
    <property type="match status" value="1"/>
</dbReference>
<dbReference type="EMBL" id="CP002772">
    <property type="protein sequence ID" value="AEG17881.1"/>
    <property type="molecule type" value="Genomic_DNA"/>
</dbReference>